<dbReference type="SUPFAM" id="SSF111369">
    <property type="entry name" value="HlyD-like secretion proteins"/>
    <property type="match status" value="1"/>
</dbReference>
<gene>
    <name evidence="5" type="ORF">RU08_01005</name>
</gene>
<evidence type="ECO:0000256" key="4">
    <source>
        <dbReference type="SAM" id="Phobius"/>
    </source>
</evidence>
<feature type="coiled-coil region" evidence="3">
    <location>
        <begin position="250"/>
        <end position="308"/>
    </location>
</feature>
<proteinExistence type="predicted"/>
<feature type="transmembrane region" description="Helical" evidence="4">
    <location>
        <begin position="186"/>
        <end position="207"/>
    </location>
</feature>
<accession>A0A0D0KBD4</accession>
<comment type="subcellular location">
    <subcellularLocation>
        <location evidence="1">Cell envelope</location>
    </subcellularLocation>
</comment>
<dbReference type="Gene3D" id="1.10.287.470">
    <property type="entry name" value="Helix hairpin bin"/>
    <property type="match status" value="1"/>
</dbReference>
<evidence type="ECO:0000256" key="1">
    <source>
        <dbReference type="ARBA" id="ARBA00004196"/>
    </source>
</evidence>
<keyword evidence="4" id="KW-0812">Transmembrane</keyword>
<dbReference type="Proteomes" id="UP000032068">
    <property type="component" value="Unassembled WGS sequence"/>
</dbReference>
<reference evidence="5 6" key="1">
    <citation type="submission" date="2014-12" db="EMBL/GenBank/DDBJ databases">
        <title>16Stimator: statistical estimation of ribosomal gene copy numbers from draft genome assemblies.</title>
        <authorList>
            <person name="Perisin M.A."/>
            <person name="Vetter M."/>
            <person name="Gilbert J.A."/>
            <person name="Bergelson J."/>
        </authorList>
    </citation>
    <scope>NUCLEOTIDE SEQUENCE [LARGE SCALE GENOMIC DNA]</scope>
    <source>
        <strain evidence="5 6">MEJ086</strain>
    </source>
</reference>
<dbReference type="PANTHER" id="PTHR32347:SF23">
    <property type="entry name" value="BLL5650 PROTEIN"/>
    <property type="match status" value="1"/>
</dbReference>
<dbReference type="RefSeq" id="WP_042551925.1">
    <property type="nucleotide sequence ID" value="NZ_JXQW01000002.1"/>
</dbReference>
<evidence type="ECO:0000256" key="2">
    <source>
        <dbReference type="ARBA" id="ARBA00023054"/>
    </source>
</evidence>
<dbReference type="OrthoDB" id="9763546at2"/>
<dbReference type="Gene3D" id="2.40.50.100">
    <property type="match status" value="1"/>
</dbReference>
<sequence>MNASVTTLPDKRAERMALLLQLERRARAQNDVAGLGFLMVNDTRQLLDYQEAFLWDADKGRISACSGLAQVEANAPLMLFLGRLCSGWDSQPRAAELRDLSTADAPAALQAEWSEYLAPRLLRLPLKNRDGQVLGSLLLSREPALARPERALLELLLDAYGHAWASLMGGKKRSLVNRLRKRPRRIALVACALALSTALLPVHQTVLAPAEIMPRNPAVLRAPLQAVVERILVQPNQEVKNGDALVQLDKRELESRLESSRQTFAAADAQLRQTRQQALFDERAKAALAELITRRDQARADLAFIEDNLQRSLILAPRDGVAIFDDPSDWIGRPVSLGERIMQVADPHDARLEIQLPVADAIALEPGAEVLLFLNSQPGSPLPASLERYGYRASASADGSMAYRLQAGFSEADPRLRVGLKGTAKLYGERTLLIHYLLRRPLAALRVHLGW</sequence>
<organism evidence="5 6">
    <name type="scientific">Pseudomonas fulva</name>
    <dbReference type="NCBI Taxonomy" id="47880"/>
    <lineage>
        <taxon>Bacteria</taxon>
        <taxon>Pseudomonadati</taxon>
        <taxon>Pseudomonadota</taxon>
        <taxon>Gammaproteobacteria</taxon>
        <taxon>Pseudomonadales</taxon>
        <taxon>Pseudomonadaceae</taxon>
        <taxon>Pseudomonas</taxon>
    </lineage>
</organism>
<keyword evidence="4" id="KW-0472">Membrane</keyword>
<protein>
    <submittedName>
        <fullName evidence="5">Uncharacterized protein</fullName>
    </submittedName>
</protein>
<evidence type="ECO:0000313" key="5">
    <source>
        <dbReference type="EMBL" id="KIQ06324.1"/>
    </source>
</evidence>
<keyword evidence="2 3" id="KW-0175">Coiled coil</keyword>
<name>A0A0D0KBD4_9PSED</name>
<keyword evidence="4" id="KW-1133">Transmembrane helix</keyword>
<evidence type="ECO:0000256" key="3">
    <source>
        <dbReference type="SAM" id="Coils"/>
    </source>
</evidence>
<dbReference type="Gene3D" id="2.40.30.170">
    <property type="match status" value="1"/>
</dbReference>
<dbReference type="EMBL" id="JXQW01000002">
    <property type="protein sequence ID" value="KIQ06324.1"/>
    <property type="molecule type" value="Genomic_DNA"/>
</dbReference>
<comment type="caution">
    <text evidence="5">The sequence shown here is derived from an EMBL/GenBank/DDBJ whole genome shotgun (WGS) entry which is preliminary data.</text>
</comment>
<dbReference type="AlphaFoldDB" id="A0A0D0KBD4"/>
<evidence type="ECO:0000313" key="6">
    <source>
        <dbReference type="Proteomes" id="UP000032068"/>
    </source>
</evidence>
<dbReference type="GO" id="GO:0030313">
    <property type="term" value="C:cell envelope"/>
    <property type="evidence" value="ECO:0007669"/>
    <property type="project" value="UniProtKB-SubCell"/>
</dbReference>
<dbReference type="PANTHER" id="PTHR32347">
    <property type="entry name" value="EFFLUX SYSTEM COMPONENT YKNX-RELATED"/>
    <property type="match status" value="1"/>
</dbReference>
<dbReference type="InterPro" id="IPR050465">
    <property type="entry name" value="UPF0194_transport"/>
</dbReference>